<evidence type="ECO:0000256" key="4">
    <source>
        <dbReference type="ARBA" id="ARBA00023002"/>
    </source>
</evidence>
<keyword evidence="3 7" id="KW-0479">Metal-binding</keyword>
<dbReference type="PANTHER" id="PTHR46696">
    <property type="entry name" value="P450, PUTATIVE (EUROFUNG)-RELATED"/>
    <property type="match status" value="1"/>
</dbReference>
<comment type="similarity">
    <text evidence="1 7">Belongs to the cytochrome P450 family.</text>
</comment>
<dbReference type="CDD" id="cd11029">
    <property type="entry name" value="CYP107-like"/>
    <property type="match status" value="1"/>
</dbReference>
<dbReference type="EMBL" id="JACHMH010000001">
    <property type="protein sequence ID" value="MBB4677645.1"/>
    <property type="molecule type" value="Genomic_DNA"/>
</dbReference>
<evidence type="ECO:0000256" key="7">
    <source>
        <dbReference type="RuleBase" id="RU000461"/>
    </source>
</evidence>
<protein>
    <submittedName>
        <fullName evidence="8">Cytochrome P450</fullName>
    </submittedName>
</protein>
<keyword evidence="6 7" id="KW-0503">Monooxygenase</keyword>
<dbReference type="GO" id="GO:0020037">
    <property type="term" value="F:heme binding"/>
    <property type="evidence" value="ECO:0007669"/>
    <property type="project" value="InterPro"/>
</dbReference>
<reference evidence="8 9" key="1">
    <citation type="submission" date="2020-08" db="EMBL/GenBank/DDBJ databases">
        <title>Sequencing the genomes of 1000 actinobacteria strains.</title>
        <authorList>
            <person name="Klenk H.-P."/>
        </authorList>
    </citation>
    <scope>NUCLEOTIDE SEQUENCE [LARGE SCALE GENOMIC DNA]</scope>
    <source>
        <strain evidence="8 9">DSM 44230</strain>
    </source>
</reference>
<dbReference type="FunFam" id="1.10.630.10:FF:000018">
    <property type="entry name" value="Cytochrome P450 monooxygenase"/>
    <property type="match status" value="1"/>
</dbReference>
<dbReference type="InterPro" id="IPR002397">
    <property type="entry name" value="Cyt_P450_B"/>
</dbReference>
<dbReference type="PANTHER" id="PTHR46696:SF1">
    <property type="entry name" value="CYTOCHROME P450 YJIB-RELATED"/>
    <property type="match status" value="1"/>
</dbReference>
<dbReference type="GO" id="GO:0004497">
    <property type="term" value="F:monooxygenase activity"/>
    <property type="evidence" value="ECO:0007669"/>
    <property type="project" value="UniProtKB-KW"/>
</dbReference>
<dbReference type="InterPro" id="IPR017972">
    <property type="entry name" value="Cyt_P450_CS"/>
</dbReference>
<evidence type="ECO:0000256" key="1">
    <source>
        <dbReference type="ARBA" id="ARBA00010617"/>
    </source>
</evidence>
<evidence type="ECO:0000313" key="9">
    <source>
        <dbReference type="Proteomes" id="UP000533598"/>
    </source>
</evidence>
<dbReference type="InterPro" id="IPR036396">
    <property type="entry name" value="Cyt_P450_sf"/>
</dbReference>
<evidence type="ECO:0000256" key="6">
    <source>
        <dbReference type="ARBA" id="ARBA00023033"/>
    </source>
</evidence>
<comment type="caution">
    <text evidence="8">The sequence shown here is derived from an EMBL/GenBank/DDBJ whole genome shotgun (WGS) entry which is preliminary data.</text>
</comment>
<dbReference type="GO" id="GO:0016705">
    <property type="term" value="F:oxidoreductase activity, acting on paired donors, with incorporation or reduction of molecular oxygen"/>
    <property type="evidence" value="ECO:0007669"/>
    <property type="project" value="InterPro"/>
</dbReference>
<dbReference type="PRINTS" id="PR00359">
    <property type="entry name" value="BP450"/>
</dbReference>
<dbReference type="InterPro" id="IPR001128">
    <property type="entry name" value="Cyt_P450"/>
</dbReference>
<accession>A0A7W7FU31</accession>
<keyword evidence="5 7" id="KW-0408">Iron</keyword>
<dbReference type="AlphaFoldDB" id="A0A7W7FU31"/>
<keyword evidence="9" id="KW-1185">Reference proteome</keyword>
<keyword evidence="4 7" id="KW-0560">Oxidoreductase</keyword>
<dbReference type="RefSeq" id="WP_185003564.1">
    <property type="nucleotide sequence ID" value="NZ_BAAAUI010000023.1"/>
</dbReference>
<dbReference type="Gene3D" id="1.10.630.10">
    <property type="entry name" value="Cytochrome P450"/>
    <property type="match status" value="1"/>
</dbReference>
<dbReference type="SUPFAM" id="SSF48264">
    <property type="entry name" value="Cytochrome P450"/>
    <property type="match status" value="1"/>
</dbReference>
<dbReference type="Pfam" id="PF00067">
    <property type="entry name" value="p450"/>
    <property type="match status" value="1"/>
</dbReference>
<proteinExistence type="inferred from homology"/>
<dbReference type="PROSITE" id="PS00086">
    <property type="entry name" value="CYTOCHROME_P450"/>
    <property type="match status" value="1"/>
</dbReference>
<keyword evidence="2 7" id="KW-0349">Heme</keyword>
<evidence type="ECO:0000313" key="8">
    <source>
        <dbReference type="EMBL" id="MBB4677645.1"/>
    </source>
</evidence>
<evidence type="ECO:0000256" key="3">
    <source>
        <dbReference type="ARBA" id="ARBA00022723"/>
    </source>
</evidence>
<organism evidence="8 9">
    <name type="scientific">Crossiella cryophila</name>
    <dbReference type="NCBI Taxonomy" id="43355"/>
    <lineage>
        <taxon>Bacteria</taxon>
        <taxon>Bacillati</taxon>
        <taxon>Actinomycetota</taxon>
        <taxon>Actinomycetes</taxon>
        <taxon>Pseudonocardiales</taxon>
        <taxon>Pseudonocardiaceae</taxon>
        <taxon>Crossiella</taxon>
    </lineage>
</organism>
<dbReference type="Proteomes" id="UP000533598">
    <property type="component" value="Unassembled WGS sequence"/>
</dbReference>
<dbReference type="GO" id="GO:0005506">
    <property type="term" value="F:iron ion binding"/>
    <property type="evidence" value="ECO:0007669"/>
    <property type="project" value="InterPro"/>
</dbReference>
<name>A0A7W7FU31_9PSEU</name>
<evidence type="ECO:0000256" key="2">
    <source>
        <dbReference type="ARBA" id="ARBA00022617"/>
    </source>
</evidence>
<sequence>MSTTRYGDDQIVESIQALGPALARITEPRPPELLWEIGGRQQWVLTRHADVTALLAAPQATVRVQVPTNPQGPVGEALMAIAGLIGGSMLQLDPPEHTRQRKLVVRAFSARRVDALRPRIEQIAAELLDELARRSGPVDLVAEYAFQLPIRVICELLGAPVARRELFREWSHAMTSLFADLANAPTYVGLLNDMAEYLRELVVVKRGEGAGDLLGDLAAVEVDGQHLTDAEMVAMAALLIFAGHETTTNLIALGTRALLTHPDQLELLRTRPDLRNSAMEEFLRFDGPINPGLNRAITADLPVGGVVIPAGSAVYAGVSLANRDPAVFADPDRLDVTRDAGKHLGFGYGIHFCLGARLAKLEGEVAIGALIERFPGMRLAVPEEELKLRISGLRALEALPVLLG</sequence>
<evidence type="ECO:0000256" key="5">
    <source>
        <dbReference type="ARBA" id="ARBA00023004"/>
    </source>
</evidence>
<gene>
    <name evidence="8" type="ORF">HNR67_003763</name>
</gene>